<sequence>MDANEFPPPPPPEMLVEDSRSSMKMKESSLSLMTVETRFPRQTAPGPPGPRPPDYGPQTLEGWLSPARITGPQSTQQHRHCPVPARRGATGCSTDVPPSGPEEDLPPPPRSAQQGSAQARPSQVSSLQHHTPWSSAYTQGGSVV</sequence>
<evidence type="ECO:0000256" key="1">
    <source>
        <dbReference type="SAM" id="MobiDB-lite"/>
    </source>
</evidence>
<name>A0AAD7R8L8_9TELE</name>
<gene>
    <name evidence="2" type="ORF">AAFF_G00298510</name>
</gene>
<feature type="compositionally biased region" description="Pro residues" evidence="1">
    <location>
        <begin position="45"/>
        <end position="55"/>
    </location>
</feature>
<comment type="caution">
    <text evidence="2">The sequence shown here is derived from an EMBL/GenBank/DDBJ whole genome shotgun (WGS) entry which is preliminary data.</text>
</comment>
<dbReference type="AlphaFoldDB" id="A0AAD7R8L8"/>
<accession>A0AAD7R8L8</accession>
<feature type="compositionally biased region" description="Pro residues" evidence="1">
    <location>
        <begin position="1"/>
        <end position="13"/>
    </location>
</feature>
<feature type="region of interest" description="Disordered" evidence="1">
    <location>
        <begin position="1"/>
        <end position="144"/>
    </location>
</feature>
<feature type="compositionally biased region" description="Polar residues" evidence="1">
    <location>
        <begin position="111"/>
        <end position="144"/>
    </location>
</feature>
<evidence type="ECO:0000313" key="2">
    <source>
        <dbReference type="EMBL" id="KAJ8371939.1"/>
    </source>
</evidence>
<feature type="compositionally biased region" description="Basic and acidic residues" evidence="1">
    <location>
        <begin position="17"/>
        <end position="27"/>
    </location>
</feature>
<protein>
    <submittedName>
        <fullName evidence="2">Uncharacterized protein</fullName>
    </submittedName>
</protein>
<keyword evidence="3" id="KW-1185">Reference proteome</keyword>
<dbReference type="Proteomes" id="UP001221898">
    <property type="component" value="Unassembled WGS sequence"/>
</dbReference>
<evidence type="ECO:0000313" key="3">
    <source>
        <dbReference type="Proteomes" id="UP001221898"/>
    </source>
</evidence>
<proteinExistence type="predicted"/>
<organism evidence="2 3">
    <name type="scientific">Aldrovandia affinis</name>
    <dbReference type="NCBI Taxonomy" id="143900"/>
    <lineage>
        <taxon>Eukaryota</taxon>
        <taxon>Metazoa</taxon>
        <taxon>Chordata</taxon>
        <taxon>Craniata</taxon>
        <taxon>Vertebrata</taxon>
        <taxon>Euteleostomi</taxon>
        <taxon>Actinopterygii</taxon>
        <taxon>Neopterygii</taxon>
        <taxon>Teleostei</taxon>
        <taxon>Notacanthiformes</taxon>
        <taxon>Halosauridae</taxon>
        <taxon>Aldrovandia</taxon>
    </lineage>
</organism>
<reference evidence="2" key="1">
    <citation type="journal article" date="2023" name="Science">
        <title>Genome structures resolve the early diversification of teleost fishes.</title>
        <authorList>
            <person name="Parey E."/>
            <person name="Louis A."/>
            <person name="Montfort J."/>
            <person name="Bouchez O."/>
            <person name="Roques C."/>
            <person name="Iampietro C."/>
            <person name="Lluch J."/>
            <person name="Castinel A."/>
            <person name="Donnadieu C."/>
            <person name="Desvignes T."/>
            <person name="Floi Bucao C."/>
            <person name="Jouanno E."/>
            <person name="Wen M."/>
            <person name="Mejri S."/>
            <person name="Dirks R."/>
            <person name="Jansen H."/>
            <person name="Henkel C."/>
            <person name="Chen W.J."/>
            <person name="Zahm M."/>
            <person name="Cabau C."/>
            <person name="Klopp C."/>
            <person name="Thompson A.W."/>
            <person name="Robinson-Rechavi M."/>
            <person name="Braasch I."/>
            <person name="Lecointre G."/>
            <person name="Bobe J."/>
            <person name="Postlethwait J.H."/>
            <person name="Berthelot C."/>
            <person name="Roest Crollius H."/>
            <person name="Guiguen Y."/>
        </authorList>
    </citation>
    <scope>NUCLEOTIDE SEQUENCE</scope>
    <source>
        <strain evidence="2">NC1722</strain>
    </source>
</reference>
<dbReference type="EMBL" id="JAINUG010000423">
    <property type="protein sequence ID" value="KAJ8371939.1"/>
    <property type="molecule type" value="Genomic_DNA"/>
</dbReference>